<sequence length="1796" mass="206562">MTENSVEGRTSSTITTVLEGKNGSIHKPSAQVKSVSHDFKTTFKSPVAWLLVGALIVTWSAVIIVVFDLVDYRSLGGSSLNKFRSNPVGIIHEAVDETTDWIYGIYITISDLISLDEERKGHAEPPVKKIGGIQPALHRKAIPKLKAEEEDEPVKKTRAKEKAETKEKVEKKILPKASLKAEKKEKPEKITLTKSEKKEKSAIKPEKKDKTEKEASVKTEKKVKAAKLDKVKIDKKEKAEKLVTPKSEKKEKTEKVTPSKLEKKVKAEQIAPTKLEKKEKTEKVATTKSEKKEKAEKLTPVKVEKTLKLEKVAPVKAEKKEKAEKVVPVKVQKKEKAEKVVPVKDEKKEKAEKKQKAEKVVPVKDEKKDKAEKKQKAEKVVPVKAEKKGKAEKVAPVKPQKEKAEKVTSVKAEKKEKAEKIAPVKAEKKEKVEKIATSKAEKKVEKLAPVKPEKKEKAKKVAPVKSEKKEKTEKLTQDTTEKVKAEKVAPTKLEKKQKAETRAPVKTEKKDKAEKEIIPQEDKKVKVSQVEEKTKDVKAKTSERKVAKDSKKDAKEEEEIKTKPHTKVETLDAAETMGEIKDQYNFCRYVVDLYSHGDASTEEKSKEKPQEKKEVLPQEKPGELKISLPEKKDIPETKETVLEEVTIHEAEDECPKEDYEQVTPQATEKEPPKVMQDHLTAHKDTEESPKKEQEPMTPQIVKDGPPKPVEAEVKTEEKKEGRSQQPAFTGVSTDFGIMPRLIIIMSDSHGRFASRPDVSVDWTKREMLLKKEEKEAEPITQEKMDYIKEAPTTYIIAEAPVQINVTKPPDAKKEIQMEMPVRKLEEGPKEIKTEIPVEIPEEKTKDVKEVVVIPVEMPVKKIKPEEEIPVEMPVKKLKEPEEIPVEIPVEKPKEVSKAKEQEVPIQKTEQEVKEVKKEVPLKKPEPKPAEVKKEEPVKKAEPEVKDIKKEVPLKKPEPKPAEVKKEVPVKKPEAKPAEVKKEVPIKKTEPEVKEVKKEVPLKKPEPKPAEVKKEVPLKKPEPKPAEVKKEEPVKKAEPEVKDIKKEVPLKKPEPKPAEVKKEVPLKKPEPKPAEVKKEEPVKKAEPEVKDIKKEVPLKKSEPKPAEVKKDELKTPKAIYEEKTTDKKEDEKHKKEKKADLKETEKKLKTEGKDPLHFFQWVTDEVLSSLNEYGILKFFNTTFLLNTANAVWTFEMPISIEFPTLGEADPLHFFHWAYEKMYSSLNEYAIIPFFNTTSNLLKASQSLWTMEIPMSISYFSLESIDPFRFFHWINEEVQRGLNEYGILSFFNTTSFLNTSCALWTFDMPISFPSFTDTFGFFHWVYEEVLGGLNRYGILNVFNTTTHALWNFEIPFSISFPTLEFTDPLHFFNWIYEETLNGLNNYGVLSLFNITSFWNATHALWDFEIPISITLPTLPSLESIDPLSFFHWIHESVKNGFNKFGIINFFNTTLWNATHGLWNFEMPISLPTLPTLESLDPLYFFEWVFEEIHNGLNKYGILHLFNTTSFWNATFWNFEMPDYKHFPTLESIDPRRFFCWVYEEVHNGLNKYGILNVFNITSFLNAAHDLWAFEIPISISFAWMESIDPIYFFYWVYEEVVRGLNDYGVNFFNTTFLLNATDALWNFTMPISFTFPTLEGTDPLQFFHWVYESLLSGLNEYGIINFFNNTLLNASHALWNFDMPFSISFPTMADIDPYYLFHWIFEEVNNCLDKYGIFSFFNTTSFWNATHALWNFEMPISFPTLEGKDPLGFIRWLYEELLNSLKEYGFPYLFDSTSDEKSPGYEAIEEETAEVHGQ</sequence>
<dbReference type="InParanoid" id="A0A803JYI5"/>
<dbReference type="InterPro" id="IPR010798">
    <property type="entry name" value="Triadin"/>
</dbReference>
<accession>A0A803JYI5</accession>
<keyword evidence="3" id="KW-1133">Transmembrane helix</keyword>
<dbReference type="PANTHER" id="PTHR14106">
    <property type="entry name" value="TRIADIN"/>
    <property type="match status" value="1"/>
</dbReference>
<dbReference type="PANTHER" id="PTHR14106:SF0">
    <property type="entry name" value="TRIADIN"/>
    <property type="match status" value="1"/>
</dbReference>
<feature type="transmembrane region" description="Helical" evidence="3">
    <location>
        <begin position="47"/>
        <end position="70"/>
    </location>
</feature>
<proteinExistence type="predicted"/>
<name>A0A803JYI5_XENTR</name>
<comment type="subcellular location">
    <subcellularLocation>
        <location evidence="1">Sarcoplasmic reticulum membrane</location>
        <topology evidence="1">Single-pass type II membrane protein</topology>
    </subcellularLocation>
</comment>
<feature type="compositionally biased region" description="Basic and acidic residues" evidence="2">
    <location>
        <begin position="465"/>
        <end position="563"/>
    </location>
</feature>
<feature type="region of interest" description="Disordered" evidence="2">
    <location>
        <begin position="1776"/>
        <end position="1796"/>
    </location>
</feature>
<evidence type="ECO:0000313" key="4">
    <source>
        <dbReference type="Ensembl" id="ENSXETP00000113139"/>
    </source>
</evidence>
<feature type="region of interest" description="Disordered" evidence="2">
    <location>
        <begin position="337"/>
        <end position="563"/>
    </location>
</feature>
<feature type="compositionally biased region" description="Basic and acidic residues" evidence="2">
    <location>
        <begin position="274"/>
        <end position="297"/>
    </location>
</feature>
<feature type="region of interest" description="Disordered" evidence="2">
    <location>
        <begin position="144"/>
        <end position="297"/>
    </location>
</feature>
<feature type="region of interest" description="Disordered" evidence="2">
    <location>
        <begin position="892"/>
        <end position="1142"/>
    </location>
</feature>
<feature type="compositionally biased region" description="Basic and acidic residues" evidence="2">
    <location>
        <begin position="337"/>
        <end position="456"/>
    </location>
</feature>
<feature type="compositionally biased region" description="Basic and acidic residues" evidence="2">
    <location>
        <begin position="599"/>
        <end position="649"/>
    </location>
</feature>
<protein>
    <recommendedName>
        <fullName evidence="5">Triadin</fullName>
    </recommendedName>
</protein>
<evidence type="ECO:0000256" key="3">
    <source>
        <dbReference type="SAM" id="Phobius"/>
    </source>
</evidence>
<feature type="compositionally biased region" description="Basic and acidic residues" evidence="2">
    <location>
        <begin position="160"/>
        <end position="267"/>
    </location>
</feature>
<evidence type="ECO:0000256" key="2">
    <source>
        <dbReference type="SAM" id="MobiDB-lite"/>
    </source>
</evidence>
<dbReference type="GeneTree" id="ENSGT00510000049207"/>
<keyword evidence="3" id="KW-0812">Transmembrane</keyword>
<reference evidence="4" key="1">
    <citation type="journal article" date="2010" name="Science">
        <title>The genome of the Western clawed frog Xenopus tropicalis.</title>
        <authorList>
            <person name="Hellsten U."/>
            <person name="Harland R.M."/>
            <person name="Gilchrist M.J."/>
            <person name="Hendrix D."/>
            <person name="Jurka J."/>
            <person name="Kapitonov V."/>
            <person name="Ovcharenko I."/>
            <person name="Putnam N.H."/>
            <person name="Shu S."/>
            <person name="Taher L."/>
            <person name="Blitz I.L."/>
            <person name="Blumberg B."/>
            <person name="Dichmann D.S."/>
            <person name="Dubchak I."/>
            <person name="Amaya E."/>
            <person name="Detter J.C."/>
            <person name="Fletcher R."/>
            <person name="Gerhard D.S."/>
            <person name="Goodstein D."/>
            <person name="Graves T."/>
            <person name="Grigoriev I.V."/>
            <person name="Grimwood J."/>
            <person name="Kawashima T."/>
            <person name="Lindquist E."/>
            <person name="Lucas S.M."/>
            <person name="Mead P.E."/>
            <person name="Mitros T."/>
            <person name="Ogino H."/>
            <person name="Ohta Y."/>
            <person name="Poliakov A.V."/>
            <person name="Pollet N."/>
            <person name="Robert J."/>
            <person name="Salamov A."/>
            <person name="Sater A.K."/>
            <person name="Schmutz J."/>
            <person name="Terry A."/>
            <person name="Vize P.D."/>
            <person name="Warren W.C."/>
            <person name="Wells D."/>
            <person name="Wills A."/>
            <person name="Wilson R.K."/>
            <person name="Zimmerman L.B."/>
            <person name="Zorn A.M."/>
            <person name="Grainger R."/>
            <person name="Grammer T."/>
            <person name="Khokha M.K."/>
            <person name="Richardson P.M."/>
            <person name="Rokhsar D.S."/>
        </authorList>
    </citation>
    <scope>NUCLEOTIDE SEQUENCE [LARGE SCALE GENOMIC DNA]</scope>
    <source>
        <strain evidence="4">Nigerian</strain>
    </source>
</reference>
<dbReference type="GO" id="GO:0005102">
    <property type="term" value="F:signaling receptor binding"/>
    <property type="evidence" value="ECO:0007669"/>
    <property type="project" value="InterPro"/>
</dbReference>
<feature type="region of interest" description="Disordered" evidence="2">
    <location>
        <begin position="598"/>
        <end position="731"/>
    </location>
</feature>
<evidence type="ECO:0008006" key="5">
    <source>
        <dbReference type="Google" id="ProtNLM"/>
    </source>
</evidence>
<keyword evidence="3" id="KW-0472">Membrane</keyword>
<reference evidence="4" key="2">
    <citation type="submission" date="2021-03" db="UniProtKB">
        <authorList>
            <consortium name="Ensembl"/>
        </authorList>
    </citation>
    <scope>IDENTIFICATION</scope>
</reference>
<evidence type="ECO:0000256" key="1">
    <source>
        <dbReference type="ARBA" id="ARBA00004157"/>
    </source>
</evidence>
<dbReference type="GO" id="GO:0033017">
    <property type="term" value="C:sarcoplasmic reticulum membrane"/>
    <property type="evidence" value="ECO:0007669"/>
    <property type="project" value="UniProtKB-SubCell"/>
</dbReference>
<organism evidence="4">
    <name type="scientific">Xenopus tropicalis</name>
    <name type="common">Western clawed frog</name>
    <name type="synonym">Silurana tropicalis</name>
    <dbReference type="NCBI Taxonomy" id="8364"/>
    <lineage>
        <taxon>Eukaryota</taxon>
        <taxon>Metazoa</taxon>
        <taxon>Chordata</taxon>
        <taxon>Craniata</taxon>
        <taxon>Vertebrata</taxon>
        <taxon>Euteleostomi</taxon>
        <taxon>Amphibia</taxon>
        <taxon>Batrachia</taxon>
        <taxon>Anura</taxon>
        <taxon>Pipoidea</taxon>
        <taxon>Pipidae</taxon>
        <taxon>Xenopodinae</taxon>
        <taxon>Xenopus</taxon>
        <taxon>Silurana</taxon>
    </lineage>
</organism>
<feature type="compositionally biased region" description="Basic and acidic residues" evidence="2">
    <location>
        <begin position="667"/>
        <end position="694"/>
    </location>
</feature>
<dbReference type="Ensembl" id="ENSXETT00000123935">
    <property type="protein sequence ID" value="ENSXETP00000113139"/>
    <property type="gene ID" value="ENSXETG00000045440"/>
</dbReference>
<feature type="compositionally biased region" description="Basic and acidic residues" evidence="2">
    <location>
        <begin position="709"/>
        <end position="722"/>
    </location>
</feature>